<evidence type="ECO:0000313" key="8">
    <source>
        <dbReference type="EMBL" id="EED92118.1"/>
    </source>
</evidence>
<dbReference type="GeneID" id="7445203"/>
<feature type="region of interest" description="Disordered" evidence="7">
    <location>
        <begin position="1"/>
        <end position="33"/>
    </location>
</feature>
<keyword evidence="3 6" id="KW-0812">Transmembrane</keyword>
<feature type="transmembrane region" description="Helical" evidence="6">
    <location>
        <begin position="427"/>
        <end position="447"/>
    </location>
</feature>
<dbReference type="OMA" id="DTIFVAM"/>
<dbReference type="GO" id="GO:0016020">
    <property type="term" value="C:membrane"/>
    <property type="evidence" value="ECO:0000318"/>
    <property type="project" value="GO_Central"/>
</dbReference>
<evidence type="ECO:0000256" key="3">
    <source>
        <dbReference type="ARBA" id="ARBA00022692"/>
    </source>
</evidence>
<dbReference type="PaxDb" id="35128-Thaps22844"/>
<comment type="similarity">
    <text evidence="2 6">Belongs to the CTL (choline transporter-like) family.</text>
</comment>
<feature type="transmembrane region" description="Helical" evidence="6">
    <location>
        <begin position="229"/>
        <end position="245"/>
    </location>
</feature>
<feature type="transmembrane region" description="Helical" evidence="6">
    <location>
        <begin position="43"/>
        <end position="64"/>
    </location>
</feature>
<dbReference type="Pfam" id="PF04515">
    <property type="entry name" value="Choline_transpo"/>
    <property type="match status" value="1"/>
</dbReference>
<evidence type="ECO:0000256" key="5">
    <source>
        <dbReference type="ARBA" id="ARBA00023136"/>
    </source>
</evidence>
<dbReference type="InterPro" id="IPR007603">
    <property type="entry name" value="Choline_transptr-like"/>
</dbReference>
<name>B8C3G8_THAPS</name>
<feature type="transmembrane region" description="Helical" evidence="6">
    <location>
        <begin position="117"/>
        <end position="140"/>
    </location>
</feature>
<dbReference type="Proteomes" id="UP000001449">
    <property type="component" value="Chromosome 5"/>
</dbReference>
<evidence type="ECO:0000256" key="2">
    <source>
        <dbReference type="ARBA" id="ARBA00007168"/>
    </source>
</evidence>
<evidence type="ECO:0000256" key="4">
    <source>
        <dbReference type="ARBA" id="ARBA00022989"/>
    </source>
</evidence>
<comment type="function">
    <text evidence="6">Choline transporter.</text>
</comment>
<organism evidence="8 9">
    <name type="scientific">Thalassiosira pseudonana</name>
    <name type="common">Marine diatom</name>
    <name type="synonym">Cyclotella nana</name>
    <dbReference type="NCBI Taxonomy" id="35128"/>
    <lineage>
        <taxon>Eukaryota</taxon>
        <taxon>Sar</taxon>
        <taxon>Stramenopiles</taxon>
        <taxon>Ochrophyta</taxon>
        <taxon>Bacillariophyta</taxon>
        <taxon>Coscinodiscophyceae</taxon>
        <taxon>Thalassiosirophycidae</taxon>
        <taxon>Thalassiosirales</taxon>
        <taxon>Thalassiosiraceae</taxon>
        <taxon>Thalassiosira</taxon>
    </lineage>
</organism>
<keyword evidence="5 6" id="KW-0472">Membrane</keyword>
<dbReference type="PANTHER" id="PTHR12385">
    <property type="entry name" value="CHOLINE TRANSPORTER-LIKE (SLC FAMILY 44)"/>
    <property type="match status" value="1"/>
</dbReference>
<evidence type="ECO:0000256" key="1">
    <source>
        <dbReference type="ARBA" id="ARBA00004141"/>
    </source>
</evidence>
<proteinExistence type="inferred from homology"/>
<evidence type="ECO:0000256" key="7">
    <source>
        <dbReference type="SAM" id="MobiDB-lite"/>
    </source>
</evidence>
<evidence type="ECO:0000313" key="9">
    <source>
        <dbReference type="Proteomes" id="UP000001449"/>
    </source>
</evidence>
<dbReference type="GO" id="GO:0022857">
    <property type="term" value="F:transmembrane transporter activity"/>
    <property type="evidence" value="ECO:0000318"/>
    <property type="project" value="GO_Central"/>
</dbReference>
<keyword evidence="4 6" id="KW-1133">Transmembrane helix</keyword>
<dbReference type="GO" id="GO:0055085">
    <property type="term" value="P:transmembrane transport"/>
    <property type="evidence" value="ECO:0000318"/>
    <property type="project" value="GO_Central"/>
</dbReference>
<dbReference type="EMBL" id="CM000642">
    <property type="protein sequence ID" value="EED92118.1"/>
    <property type="molecule type" value="Genomic_DNA"/>
</dbReference>
<feature type="transmembrane region" description="Helical" evidence="6">
    <location>
        <begin position="186"/>
        <end position="209"/>
    </location>
</feature>
<gene>
    <name evidence="8" type="ORF">THAPSDRAFT_22844</name>
</gene>
<comment type="subcellular location">
    <subcellularLocation>
        <location evidence="6">Cell membrane</location>
        <topology evidence="6">Multi-pass membrane protein</topology>
    </subcellularLocation>
    <subcellularLocation>
        <location evidence="1">Membrane</location>
        <topology evidence="1">Multi-pass membrane protein</topology>
    </subcellularLocation>
</comment>
<protein>
    <recommendedName>
        <fullName evidence="6">Choline transporter-like protein</fullName>
    </recommendedName>
</protein>
<evidence type="ECO:0000256" key="6">
    <source>
        <dbReference type="RuleBase" id="RU368066"/>
    </source>
</evidence>
<dbReference type="GO" id="GO:0005886">
    <property type="term" value="C:plasma membrane"/>
    <property type="evidence" value="ECO:0007669"/>
    <property type="project" value="UniProtKB-SubCell"/>
</dbReference>
<feature type="transmembrane region" description="Helical" evidence="6">
    <location>
        <begin position="88"/>
        <end position="110"/>
    </location>
</feature>
<feature type="transmembrane region" description="Helical" evidence="6">
    <location>
        <begin position="146"/>
        <end position="165"/>
    </location>
</feature>
<dbReference type="KEGG" id="tps:THAPSDRAFT_22844"/>
<feature type="transmembrane region" description="Helical" evidence="6">
    <location>
        <begin position="288"/>
        <end position="307"/>
    </location>
</feature>
<feature type="transmembrane region" description="Helical" evidence="6">
    <location>
        <begin position="384"/>
        <end position="407"/>
    </location>
</feature>
<dbReference type="AlphaFoldDB" id="B8C3G8"/>
<dbReference type="PANTHER" id="PTHR12385:SF4">
    <property type="entry name" value="PROTEIN PNS1"/>
    <property type="match status" value="1"/>
</dbReference>
<reference evidence="8 9" key="2">
    <citation type="journal article" date="2008" name="Nature">
        <title>The Phaeodactylum genome reveals the evolutionary history of diatom genomes.</title>
        <authorList>
            <person name="Bowler C."/>
            <person name="Allen A.E."/>
            <person name="Badger J.H."/>
            <person name="Grimwood J."/>
            <person name="Jabbari K."/>
            <person name="Kuo A."/>
            <person name="Maheswari U."/>
            <person name="Martens C."/>
            <person name="Maumus F."/>
            <person name="Otillar R.P."/>
            <person name="Rayko E."/>
            <person name="Salamov A."/>
            <person name="Vandepoele K."/>
            <person name="Beszteri B."/>
            <person name="Gruber A."/>
            <person name="Heijde M."/>
            <person name="Katinka M."/>
            <person name="Mock T."/>
            <person name="Valentin K."/>
            <person name="Verret F."/>
            <person name="Berges J.A."/>
            <person name="Brownlee C."/>
            <person name="Cadoret J.P."/>
            <person name="Chiovitti A."/>
            <person name="Choi C.J."/>
            <person name="Coesel S."/>
            <person name="De Martino A."/>
            <person name="Detter J.C."/>
            <person name="Durkin C."/>
            <person name="Falciatore A."/>
            <person name="Fournet J."/>
            <person name="Haruta M."/>
            <person name="Huysman M.J."/>
            <person name="Jenkins B.D."/>
            <person name="Jiroutova K."/>
            <person name="Jorgensen R.E."/>
            <person name="Joubert Y."/>
            <person name="Kaplan A."/>
            <person name="Kroger N."/>
            <person name="Kroth P.G."/>
            <person name="La Roche J."/>
            <person name="Lindquist E."/>
            <person name="Lommer M."/>
            <person name="Martin-Jezequel V."/>
            <person name="Lopez P.J."/>
            <person name="Lucas S."/>
            <person name="Mangogna M."/>
            <person name="McGinnis K."/>
            <person name="Medlin L.K."/>
            <person name="Montsant A."/>
            <person name="Oudot-Le Secq M.P."/>
            <person name="Napoli C."/>
            <person name="Obornik M."/>
            <person name="Parker M.S."/>
            <person name="Petit J.L."/>
            <person name="Porcel B.M."/>
            <person name="Poulsen N."/>
            <person name="Robison M."/>
            <person name="Rychlewski L."/>
            <person name="Rynearson T.A."/>
            <person name="Schmutz J."/>
            <person name="Shapiro H."/>
            <person name="Siaut M."/>
            <person name="Stanley M."/>
            <person name="Sussman M.R."/>
            <person name="Taylor A.R."/>
            <person name="Vardi A."/>
            <person name="von Dassow P."/>
            <person name="Vyverman W."/>
            <person name="Willis A."/>
            <person name="Wyrwicz L.S."/>
            <person name="Rokhsar D.S."/>
            <person name="Weissenbach J."/>
            <person name="Armbrust E.V."/>
            <person name="Green B.R."/>
            <person name="Van de Peer Y."/>
            <person name="Grigoriev I.V."/>
        </authorList>
    </citation>
    <scope>NUCLEOTIDE SEQUENCE [LARGE SCALE GENOMIC DNA]</scope>
    <source>
        <strain evidence="8 9">CCMP1335</strain>
    </source>
</reference>
<accession>B8C3G8</accession>
<keyword evidence="9" id="KW-1185">Reference proteome</keyword>
<dbReference type="RefSeq" id="XP_002290366.1">
    <property type="nucleotide sequence ID" value="XM_002290330.1"/>
</dbReference>
<reference evidence="8 9" key="1">
    <citation type="journal article" date="2004" name="Science">
        <title>The genome of the diatom Thalassiosira pseudonana: ecology, evolution, and metabolism.</title>
        <authorList>
            <person name="Armbrust E.V."/>
            <person name="Berges J.A."/>
            <person name="Bowler C."/>
            <person name="Green B.R."/>
            <person name="Martinez D."/>
            <person name="Putnam N.H."/>
            <person name="Zhou S."/>
            <person name="Allen A.E."/>
            <person name="Apt K.E."/>
            <person name="Bechner M."/>
            <person name="Brzezinski M.A."/>
            <person name="Chaal B.K."/>
            <person name="Chiovitti A."/>
            <person name="Davis A.K."/>
            <person name="Demarest M.S."/>
            <person name="Detter J.C."/>
            <person name="Glavina T."/>
            <person name="Goodstein D."/>
            <person name="Hadi M.Z."/>
            <person name="Hellsten U."/>
            <person name="Hildebrand M."/>
            <person name="Jenkins B.D."/>
            <person name="Jurka J."/>
            <person name="Kapitonov V.V."/>
            <person name="Kroger N."/>
            <person name="Lau W.W."/>
            <person name="Lane T.W."/>
            <person name="Larimer F.W."/>
            <person name="Lippmeier J.C."/>
            <person name="Lucas S."/>
            <person name="Medina M."/>
            <person name="Montsant A."/>
            <person name="Obornik M."/>
            <person name="Parker M.S."/>
            <person name="Palenik B."/>
            <person name="Pazour G.J."/>
            <person name="Richardson P.M."/>
            <person name="Rynearson T.A."/>
            <person name="Saito M.A."/>
            <person name="Schwartz D.C."/>
            <person name="Thamatrakoln K."/>
            <person name="Valentin K."/>
            <person name="Vardi A."/>
            <person name="Wilkerson F.P."/>
            <person name="Rokhsar D.S."/>
        </authorList>
    </citation>
    <scope>NUCLEOTIDE SEQUENCE [LARGE SCALE GENOMIC DNA]</scope>
    <source>
        <strain evidence="8 9">CCMP1335</strain>
    </source>
</reference>
<dbReference type="InParanoid" id="B8C3G8"/>
<sequence length="490" mass="53457">MGGGDLEALGENLVQPEDLDNPSAEFTKGEPQPPQCRDAWAALLFYSQFIAIAVVGGVLGVPAVQRQMDNVDTNNNAYQSSGELDYSGLIYVTLIGAGSSFVLSAISLFVMAMCPKVLIQISLLFSLVVSIFACVVSFMYGSILGGVFGAIFFLISVCYACAVWRRIPFAAANLNTGLTAVKKNSGVVLFAYTITIVSFFYSMLWMTALVGVYDKEGVIDEAGNFTENNLTWAYFFLLLLALFWSEQVFQNTIHVIIAGVVSTWWFAPDEASSCCSKAIKDSFVRATTTSFGSICFGSLLVAIIQTLRSMVESARHNDDNGACGSIMLCLVDCCLSCVEGMLEYFNKYAYIYVGMYGYSYLEAGKNVMTLFQQKGWTVIINDDLISNVLSLFCFVVGCLTGCVGLVMNELNPSWFEGYSSEATGMSVAFGFPFLIGVVISAILFSVVDSSVNTVMVSFAEAPMEFEQNHPELSSEMRQAWRLVYPAECGF</sequence>
<dbReference type="HOGENOM" id="CLU_026724_1_0_1"/>
<feature type="transmembrane region" description="Helical" evidence="6">
    <location>
        <begin position="252"/>
        <end position="268"/>
    </location>
</feature>
<dbReference type="eggNOG" id="KOG1362">
    <property type="taxonomic scope" value="Eukaryota"/>
</dbReference>